<gene>
    <name evidence="2" type="ORF">AX660_01760</name>
</gene>
<dbReference type="Pfam" id="PF13419">
    <property type="entry name" value="HAD_2"/>
    <property type="match status" value="1"/>
</dbReference>
<dbReference type="NCBIfam" id="TIGR02009">
    <property type="entry name" value="PGMB-YQAB-SF"/>
    <property type="match status" value="1"/>
</dbReference>
<dbReference type="Gene3D" id="1.10.150.240">
    <property type="entry name" value="Putative phosphatase, domain 2"/>
    <property type="match status" value="1"/>
</dbReference>
<dbReference type="Gene3D" id="3.40.50.1000">
    <property type="entry name" value="HAD superfamily/HAD-like"/>
    <property type="match status" value="1"/>
</dbReference>
<dbReference type="PANTHER" id="PTHR43481:SF4">
    <property type="entry name" value="GLYCEROL-1-PHOSPHATE PHOSPHOHYDROLASE 1-RELATED"/>
    <property type="match status" value="1"/>
</dbReference>
<dbReference type="InterPro" id="IPR041492">
    <property type="entry name" value="HAD_2"/>
</dbReference>
<reference evidence="3" key="1">
    <citation type="submission" date="2016-02" db="EMBL/GenBank/DDBJ databases">
        <authorList>
            <person name="Schultz-Johansen M."/>
            <person name="Glaring M.A."/>
            <person name="Bech P.K."/>
            <person name="Stougaard P."/>
        </authorList>
    </citation>
    <scope>NUCLEOTIDE SEQUENCE [LARGE SCALE GENOMIC DNA]</scope>
    <source>
        <strain evidence="3">S66</strain>
    </source>
</reference>
<dbReference type="SFLD" id="SFLDG01129">
    <property type="entry name" value="C1.5:_HAD__Beta-PGM__Phosphata"/>
    <property type="match status" value="1"/>
</dbReference>
<dbReference type="InterPro" id="IPR006439">
    <property type="entry name" value="HAD-SF_hydro_IA"/>
</dbReference>
<dbReference type="InterPro" id="IPR023198">
    <property type="entry name" value="PGP-like_dom2"/>
</dbReference>
<proteinExistence type="inferred from homology"/>
<dbReference type="CDD" id="cd07505">
    <property type="entry name" value="HAD_BPGM-like"/>
    <property type="match status" value="1"/>
</dbReference>
<dbReference type="OrthoDB" id="9800058at2"/>
<accession>A0A148KLG9</accession>
<evidence type="ECO:0000313" key="2">
    <source>
        <dbReference type="EMBL" id="KXI27137.1"/>
    </source>
</evidence>
<dbReference type="PANTHER" id="PTHR43481">
    <property type="entry name" value="FRUCTOSE-1-PHOSPHATE PHOSPHATASE"/>
    <property type="match status" value="1"/>
</dbReference>
<keyword evidence="3" id="KW-1185">Reference proteome</keyword>
<dbReference type="InterPro" id="IPR010976">
    <property type="entry name" value="B-phosphoglucomutase_hydrolase"/>
</dbReference>
<dbReference type="InterPro" id="IPR051806">
    <property type="entry name" value="HAD-like_SPP"/>
</dbReference>
<evidence type="ECO:0000313" key="3">
    <source>
        <dbReference type="Proteomes" id="UP000070299"/>
    </source>
</evidence>
<dbReference type="SFLD" id="SFLDS00003">
    <property type="entry name" value="Haloacid_Dehalogenase"/>
    <property type="match status" value="1"/>
</dbReference>
<sequence length="202" mass="22239">MLDLSSYSAIIFDMDGTLIDSMGAHIQAWRMTCEHFSYPFDGDFMHGLGGVPTRQTVVLLNEKFNLQHSPDDVAAKKREFWLTLDDTPRIIEQTHQVLQHYHGKLKMGIGTGAERAHAVDLLNKTGLDQLVTTLVTASDVTHGKPHPETFLTVAQLLGVEPAKCVVFEDTLIGKEAATRAGMDCILVLDGQIQQEGQSLLLA</sequence>
<dbReference type="STRING" id="1799789.AX660_01760"/>
<dbReference type="InterPro" id="IPR036412">
    <property type="entry name" value="HAD-like_sf"/>
</dbReference>
<dbReference type="Proteomes" id="UP000070299">
    <property type="component" value="Unassembled WGS sequence"/>
</dbReference>
<comment type="similarity">
    <text evidence="1">Belongs to the HAD-like hydrolase superfamily. CbbY/CbbZ/Gph/YieH family.</text>
</comment>
<dbReference type="NCBIfam" id="TIGR01509">
    <property type="entry name" value="HAD-SF-IA-v3"/>
    <property type="match status" value="1"/>
</dbReference>
<dbReference type="InterPro" id="IPR023214">
    <property type="entry name" value="HAD_sf"/>
</dbReference>
<dbReference type="EMBL" id="LSNE01000015">
    <property type="protein sequence ID" value="KXI27137.1"/>
    <property type="molecule type" value="Genomic_DNA"/>
</dbReference>
<dbReference type="GO" id="GO:0050308">
    <property type="term" value="F:sugar-phosphatase activity"/>
    <property type="evidence" value="ECO:0007669"/>
    <property type="project" value="TreeGrafter"/>
</dbReference>
<comment type="caution">
    <text evidence="2">The sequence shown here is derived from an EMBL/GenBank/DDBJ whole genome shotgun (WGS) entry which is preliminary data.</text>
</comment>
<name>A0A148KLG9_9ALTE</name>
<dbReference type="AlphaFoldDB" id="A0A148KLG9"/>
<dbReference type="SUPFAM" id="SSF56784">
    <property type="entry name" value="HAD-like"/>
    <property type="match status" value="1"/>
</dbReference>
<dbReference type="RefSeq" id="WP_068381522.1">
    <property type="nucleotide sequence ID" value="NZ_LSNE01000015.1"/>
</dbReference>
<protein>
    <submittedName>
        <fullName evidence="2">Carotenoid dehydrogenase</fullName>
    </submittedName>
</protein>
<organism evidence="2 3">
    <name type="scientific">Paraglaciecola hydrolytica</name>
    <dbReference type="NCBI Taxonomy" id="1799789"/>
    <lineage>
        <taxon>Bacteria</taxon>
        <taxon>Pseudomonadati</taxon>
        <taxon>Pseudomonadota</taxon>
        <taxon>Gammaproteobacteria</taxon>
        <taxon>Alteromonadales</taxon>
        <taxon>Alteromonadaceae</taxon>
        <taxon>Paraglaciecola</taxon>
    </lineage>
</organism>
<evidence type="ECO:0000256" key="1">
    <source>
        <dbReference type="ARBA" id="ARBA00006171"/>
    </source>
</evidence>